<evidence type="ECO:0008006" key="3">
    <source>
        <dbReference type="Google" id="ProtNLM"/>
    </source>
</evidence>
<evidence type="ECO:0000256" key="1">
    <source>
        <dbReference type="SAM" id="MobiDB-lite"/>
    </source>
</evidence>
<reference evidence="2" key="1">
    <citation type="journal article" date="2015" name="Nature">
        <title>Complex archaea that bridge the gap between prokaryotes and eukaryotes.</title>
        <authorList>
            <person name="Spang A."/>
            <person name="Saw J.H."/>
            <person name="Jorgensen S.L."/>
            <person name="Zaremba-Niedzwiedzka K."/>
            <person name="Martijn J."/>
            <person name="Lind A.E."/>
            <person name="van Eijk R."/>
            <person name="Schleper C."/>
            <person name="Guy L."/>
            <person name="Ettema T.J."/>
        </authorList>
    </citation>
    <scope>NUCLEOTIDE SEQUENCE</scope>
</reference>
<evidence type="ECO:0000313" key="2">
    <source>
        <dbReference type="EMBL" id="KKL72066.1"/>
    </source>
</evidence>
<sequence>AREKEASSGSQQELDHQMVSQYHQDHVLNAYDPGDKKGQRGDKKTVRGVGMGIVGTQIDRNVHVLRPRPSARVNAVGGQEAERHVSGKIEPWLNTAVWLSQGDFPVWDTGLLDQSLIGEFVSKVLPAPQFWADDEVADEVDRLNSLVSEGAPEEDIKKQKAKLQRAKDSSWPVVWRYVDPISCYKDWDERGIAEVFEVRKLTKATIQSRFGAIDLPDDIKKETELEVIEYANHKYVASILRRGHGKVFKRDAMFLKEPWEHGMGMLPYTFIRFDPMRQNERGHTRRGASYHGREMVQMLDESITDLRTVTRKEVESPLWVRLFPRLRTALGIEETSIDIRANENVVLYGGEEGSEEMGRFPTATVNPNLFQLVAFGAQYLDRSGAHRPETIGQGPAGQSAVHLDTARQAQITELSVAHSNLEEGFANICKLHLRALPKDDKITIREADNKHGSREISLDREDAEKYELLIQGVIKMALPVNRGAAVTNARLLTEARGPGQRPLLSDVAVLQGELDIENPMEMVDSVNEQLVVNALVDQYIETLKRQAQVAAGELTPEEIAAIAQGFADLPQQAQQALLARFQGDIPPELGGGGQLARGAANTARTTRGQQLSELQGGG</sequence>
<dbReference type="AlphaFoldDB" id="A0A0F9F0S5"/>
<accession>A0A0F9F0S5</accession>
<feature type="compositionally biased region" description="Polar residues" evidence="1">
    <location>
        <begin position="7"/>
        <end position="22"/>
    </location>
</feature>
<feature type="non-terminal residue" evidence="2">
    <location>
        <position position="1"/>
    </location>
</feature>
<feature type="compositionally biased region" description="Low complexity" evidence="1">
    <location>
        <begin position="596"/>
        <end position="608"/>
    </location>
</feature>
<gene>
    <name evidence="2" type="ORF">LCGC14_2088620</name>
</gene>
<feature type="region of interest" description="Disordered" evidence="1">
    <location>
        <begin position="1"/>
        <end position="46"/>
    </location>
</feature>
<dbReference type="EMBL" id="LAZR01025388">
    <property type="protein sequence ID" value="KKL72066.1"/>
    <property type="molecule type" value="Genomic_DNA"/>
</dbReference>
<protein>
    <recommendedName>
        <fullName evidence="3">Portal protein</fullName>
    </recommendedName>
</protein>
<comment type="caution">
    <text evidence="2">The sequence shown here is derived from an EMBL/GenBank/DDBJ whole genome shotgun (WGS) entry which is preliminary data.</text>
</comment>
<feature type="region of interest" description="Disordered" evidence="1">
    <location>
        <begin position="589"/>
        <end position="618"/>
    </location>
</feature>
<feature type="compositionally biased region" description="Polar residues" evidence="1">
    <location>
        <begin position="609"/>
        <end position="618"/>
    </location>
</feature>
<organism evidence="2">
    <name type="scientific">marine sediment metagenome</name>
    <dbReference type="NCBI Taxonomy" id="412755"/>
    <lineage>
        <taxon>unclassified sequences</taxon>
        <taxon>metagenomes</taxon>
        <taxon>ecological metagenomes</taxon>
    </lineage>
</organism>
<name>A0A0F9F0S5_9ZZZZ</name>
<proteinExistence type="predicted"/>
<feature type="compositionally biased region" description="Basic and acidic residues" evidence="1">
    <location>
        <begin position="33"/>
        <end position="45"/>
    </location>
</feature>